<dbReference type="STRING" id="402676.B6JZR4"/>
<dbReference type="Proteomes" id="UP000001744">
    <property type="component" value="Unassembled WGS sequence"/>
</dbReference>
<dbReference type="OrthoDB" id="2417308at2759"/>
<dbReference type="RefSeq" id="XP_002173325.1">
    <property type="nucleotide sequence ID" value="XM_002173289.1"/>
</dbReference>
<dbReference type="eggNOG" id="KOG1289">
    <property type="taxonomic scope" value="Eukaryota"/>
</dbReference>
<sequence length="168" mass="19398">MASAMVFADCLAAGLREFMFQHAHYRWFMLLVLAPRRLCPLLIGFPSCVYSLSSMTLSAIRISQEDYKVKPYQLYSLCASSYCLKVILIPLKHCWISFSVRFNARYTDRIWSLNPKTKFIDGWTKFNNVTLWPSCFAVFMSFCFVICIMIGFDTSFHFISVKSASIQA</sequence>
<evidence type="ECO:0000313" key="2">
    <source>
        <dbReference type="EMBL" id="EEB07032.1"/>
    </source>
</evidence>
<reference evidence="2 3" key="1">
    <citation type="journal article" date="2011" name="Science">
        <title>Comparative functional genomics of the fission yeasts.</title>
        <authorList>
            <person name="Rhind N."/>
            <person name="Chen Z."/>
            <person name="Yassour M."/>
            <person name="Thompson D.A."/>
            <person name="Haas B.J."/>
            <person name="Habib N."/>
            <person name="Wapinski I."/>
            <person name="Roy S."/>
            <person name="Lin M.F."/>
            <person name="Heiman D.I."/>
            <person name="Young S.K."/>
            <person name="Furuya K."/>
            <person name="Guo Y."/>
            <person name="Pidoux A."/>
            <person name="Chen H.M."/>
            <person name="Robbertse B."/>
            <person name="Goldberg J.M."/>
            <person name="Aoki K."/>
            <person name="Bayne E.H."/>
            <person name="Berlin A.M."/>
            <person name="Desjardins C.A."/>
            <person name="Dobbs E."/>
            <person name="Dukaj L."/>
            <person name="Fan L."/>
            <person name="FitzGerald M.G."/>
            <person name="French C."/>
            <person name="Gujja S."/>
            <person name="Hansen K."/>
            <person name="Keifenheim D."/>
            <person name="Levin J.Z."/>
            <person name="Mosher R.A."/>
            <person name="Mueller C.A."/>
            <person name="Pfiffner J."/>
            <person name="Priest M."/>
            <person name="Russ C."/>
            <person name="Smialowska A."/>
            <person name="Swoboda P."/>
            <person name="Sykes S.M."/>
            <person name="Vaughn M."/>
            <person name="Vengrova S."/>
            <person name="Yoder R."/>
            <person name="Zeng Q."/>
            <person name="Allshire R."/>
            <person name="Baulcombe D."/>
            <person name="Birren B.W."/>
            <person name="Brown W."/>
            <person name="Ekwall K."/>
            <person name="Kellis M."/>
            <person name="Leatherwood J."/>
            <person name="Levin H."/>
            <person name="Margalit H."/>
            <person name="Martienssen R."/>
            <person name="Nieduszynski C.A."/>
            <person name="Spatafora J.W."/>
            <person name="Friedman N."/>
            <person name="Dalgaard J.Z."/>
            <person name="Baumann P."/>
            <person name="Niki H."/>
            <person name="Regev A."/>
            <person name="Nusbaum C."/>
        </authorList>
    </citation>
    <scope>NUCLEOTIDE SEQUENCE [LARGE SCALE GENOMIC DNA]</scope>
    <source>
        <strain evidence="3">yFS275 / FY16936</strain>
    </source>
</reference>
<keyword evidence="3" id="KW-1185">Reference proteome</keyword>
<keyword evidence="1" id="KW-0472">Membrane</keyword>
<feature type="transmembrane region" description="Helical" evidence="1">
    <location>
        <begin position="131"/>
        <end position="152"/>
    </location>
</feature>
<gene>
    <name evidence="2" type="ORF">SJAG_05254</name>
</gene>
<dbReference type="AlphaFoldDB" id="B6JZR4"/>
<dbReference type="JaponicusDB" id="SJAG_05254"/>
<keyword evidence="1" id="KW-1133">Transmembrane helix</keyword>
<organism evidence="2 3">
    <name type="scientific">Schizosaccharomyces japonicus (strain yFS275 / FY16936)</name>
    <name type="common">Fission yeast</name>
    <dbReference type="NCBI Taxonomy" id="402676"/>
    <lineage>
        <taxon>Eukaryota</taxon>
        <taxon>Fungi</taxon>
        <taxon>Dikarya</taxon>
        <taxon>Ascomycota</taxon>
        <taxon>Taphrinomycotina</taxon>
        <taxon>Schizosaccharomycetes</taxon>
        <taxon>Schizosaccharomycetales</taxon>
        <taxon>Schizosaccharomycetaceae</taxon>
        <taxon>Schizosaccharomyces</taxon>
    </lineage>
</organism>
<proteinExistence type="predicted"/>
<dbReference type="HOGENOM" id="CLU_1587458_0_0_1"/>
<protein>
    <submittedName>
        <fullName evidence="2">Uncharacterized protein</fullName>
    </submittedName>
</protein>
<accession>B6JZR4</accession>
<keyword evidence="1" id="KW-0812">Transmembrane</keyword>
<evidence type="ECO:0000256" key="1">
    <source>
        <dbReference type="SAM" id="Phobius"/>
    </source>
</evidence>
<dbReference type="GeneID" id="7052042"/>
<name>B6JZR4_SCHJY</name>
<dbReference type="VEuPathDB" id="FungiDB:SJAG_05254"/>
<dbReference type="EMBL" id="KE651168">
    <property type="protein sequence ID" value="EEB07032.1"/>
    <property type="molecule type" value="Genomic_DNA"/>
</dbReference>
<evidence type="ECO:0000313" key="3">
    <source>
        <dbReference type="Proteomes" id="UP000001744"/>
    </source>
</evidence>